<keyword evidence="4" id="KW-0677">Repeat</keyword>
<dbReference type="SUPFAM" id="SSF57667">
    <property type="entry name" value="beta-beta-alpha zinc fingers"/>
    <property type="match status" value="4"/>
</dbReference>
<dbReference type="GO" id="GO:0008270">
    <property type="term" value="F:zinc ion binding"/>
    <property type="evidence" value="ECO:0007669"/>
    <property type="project" value="UniProtKB-KW"/>
</dbReference>
<sequence length="949" mass="104010">MNPRFRAADSPSLLHAEPDRSVAYDCTVCGRSFSFLSSLSQHMRRHTGSRPYKCPYCPHRASQKGNLKVHIRTHKLSMLISPSLQEEEVGDNGNTKLGVNEGLEATPTKSISTYKGEMNGKTFGRSLKREKRRVMQWLRCRLCGHEAQREDQLLSHIEKVHITTDPEQCGSLAEAEGEDEGESIFTCELCSKSFSQASLLQVHRRKHCTPCHSCSVCGRSFSQVWFLKSHMRTHSKSRALAHGRPTTQYQLLTNGVSQDPETTTDPGSTCLYELCTECGHIFHSRESLKVHIQVHNLSRAGQKQCDQTPSENDHQSPAAKRSFMEYLFLQPVVNTEKGDNESSRLGYRVMELNPVCSVQAWQLATRGHLIKSVSGSEASTSADMPDQGAPWLLIPKGPERRQGRRNSMGGSGNSTAESPKLLSDTEYLPCSRVARRSSNIKSSECFECGKVFRNRRRLSVHIRTHRRDSRSSGGEADSGSPSPSSTSTCSTQRLGERAANSRAAKSTQQLATEEKLCTCSQCDYITTTSSDFLLHVHCMHPCSVAVLGNGCPSLSPHTIGDTTASFSRMKNDLLHRPASCPEILAAPTAQPACTAHPQAPIQSAHTPADMETAEARRAAQSGAEIQEQALDLCMCLDGGRASLTPSAVQGVLPCHQCCYCSYSTCWLEVLWMHQSIAHRISSSTVTPCWAPRKMSRRTKEGFLVGRRTGPPPALDGKECPPLAMVARSQRTSSPAANQNPTAQRSLHMRSQIAGQASHGEPNGVSRTQEGEEKHRGISRAQAESHSGLGSVGVQVGLGSAKVLEKSSIVQASGFNIESIKPCKAGFPKNPCYIQSTNAPQEGTVDVALLSQKQDPKMPDASMDILSFLKQCNSHDPAALYHSWSSGKLQLPHRGGDRAQQRGYIHQEFGKDFRQSSHLCIHMRSHTGETQPCLKHQPEDPSAGCTLCAL</sequence>
<dbReference type="GO" id="GO:0000981">
    <property type="term" value="F:DNA-binding transcription factor activity, RNA polymerase II-specific"/>
    <property type="evidence" value="ECO:0007669"/>
    <property type="project" value="TreeGrafter"/>
</dbReference>
<dbReference type="InterPro" id="IPR036236">
    <property type="entry name" value="Znf_C2H2_sf"/>
</dbReference>
<comment type="subcellular location">
    <subcellularLocation>
        <location evidence="1">Nucleus</location>
    </subcellularLocation>
</comment>
<evidence type="ECO:0000256" key="7">
    <source>
        <dbReference type="ARBA" id="ARBA00023015"/>
    </source>
</evidence>
<feature type="domain" description="C2H2-type" evidence="13">
    <location>
        <begin position="273"/>
        <end position="300"/>
    </location>
</feature>
<dbReference type="InterPro" id="IPR051967">
    <property type="entry name" value="Krueppel_C2H2-ZF"/>
</dbReference>
<keyword evidence="7" id="KW-0805">Transcription regulation</keyword>
<dbReference type="PANTHER" id="PTHR45925">
    <property type="entry name" value="ZINC FINGER PROTEIN"/>
    <property type="match status" value="1"/>
</dbReference>
<evidence type="ECO:0000256" key="8">
    <source>
        <dbReference type="ARBA" id="ARBA00023125"/>
    </source>
</evidence>
<evidence type="ECO:0000256" key="10">
    <source>
        <dbReference type="ARBA" id="ARBA00023242"/>
    </source>
</evidence>
<feature type="compositionally biased region" description="Polar residues" evidence="12">
    <location>
        <begin position="728"/>
        <end position="744"/>
    </location>
</feature>
<feature type="domain" description="C2H2-type" evidence="13">
    <location>
        <begin position="212"/>
        <end position="239"/>
    </location>
</feature>
<feature type="domain" description="C2H2-type" evidence="13">
    <location>
        <begin position="443"/>
        <end position="470"/>
    </location>
</feature>
<organism evidence="14 15">
    <name type="scientific">Electrophorus voltai</name>
    <dbReference type="NCBI Taxonomy" id="2609070"/>
    <lineage>
        <taxon>Eukaryota</taxon>
        <taxon>Metazoa</taxon>
        <taxon>Chordata</taxon>
        <taxon>Craniata</taxon>
        <taxon>Vertebrata</taxon>
        <taxon>Euteleostomi</taxon>
        <taxon>Actinopterygii</taxon>
        <taxon>Neopterygii</taxon>
        <taxon>Teleostei</taxon>
        <taxon>Ostariophysi</taxon>
        <taxon>Gymnotiformes</taxon>
        <taxon>Gymnotoidei</taxon>
        <taxon>Gymnotidae</taxon>
        <taxon>Electrophorus</taxon>
    </lineage>
</organism>
<evidence type="ECO:0000256" key="9">
    <source>
        <dbReference type="ARBA" id="ARBA00023163"/>
    </source>
</evidence>
<protein>
    <recommendedName>
        <fullName evidence="13">C2H2-type domain-containing protein</fullName>
    </recommendedName>
</protein>
<keyword evidence="6" id="KW-0862">Zinc</keyword>
<comment type="caution">
    <text evidence="14">The sequence shown here is derived from an EMBL/GenBank/DDBJ whole genome shotgun (WGS) entry which is preliminary data.</text>
</comment>
<feature type="compositionally biased region" description="Low complexity" evidence="12">
    <location>
        <begin position="471"/>
        <end position="491"/>
    </location>
</feature>
<dbReference type="PANTHER" id="PTHR45925:SF3">
    <property type="entry name" value="ZINC FINGER PROTEIN 516"/>
    <property type="match status" value="1"/>
</dbReference>
<keyword evidence="15" id="KW-1185">Reference proteome</keyword>
<evidence type="ECO:0000256" key="1">
    <source>
        <dbReference type="ARBA" id="ARBA00004123"/>
    </source>
</evidence>
<evidence type="ECO:0000256" key="4">
    <source>
        <dbReference type="ARBA" id="ARBA00022737"/>
    </source>
</evidence>
<feature type="domain" description="C2H2-type" evidence="13">
    <location>
        <begin position="185"/>
        <end position="207"/>
    </location>
</feature>
<evidence type="ECO:0000313" key="15">
    <source>
        <dbReference type="Proteomes" id="UP001239994"/>
    </source>
</evidence>
<keyword evidence="9" id="KW-0804">Transcription</keyword>
<proteinExistence type="inferred from homology"/>
<dbReference type="FunFam" id="3.30.160.60:FF:000761">
    <property type="entry name" value="Zinc finger protein 449"/>
    <property type="match status" value="1"/>
</dbReference>
<dbReference type="Gene3D" id="3.30.160.60">
    <property type="entry name" value="Classic Zinc Finger"/>
    <property type="match status" value="6"/>
</dbReference>
<accession>A0AAD8Z2R5</accession>
<feature type="domain" description="C2H2-type" evidence="13">
    <location>
        <begin position="903"/>
        <end position="930"/>
    </location>
</feature>
<evidence type="ECO:0000256" key="11">
    <source>
        <dbReference type="PROSITE-ProRule" id="PRU00042"/>
    </source>
</evidence>
<evidence type="ECO:0000259" key="13">
    <source>
        <dbReference type="PROSITE" id="PS50157"/>
    </source>
</evidence>
<evidence type="ECO:0000256" key="3">
    <source>
        <dbReference type="ARBA" id="ARBA00022723"/>
    </source>
</evidence>
<gene>
    <name evidence="14" type="ORF">P4O66_014158</name>
</gene>
<dbReference type="FunFam" id="3.30.160.60:FF:000075">
    <property type="entry name" value="Putative zinc finger protein 536"/>
    <property type="match status" value="1"/>
</dbReference>
<dbReference type="GO" id="GO:0005634">
    <property type="term" value="C:nucleus"/>
    <property type="evidence" value="ECO:0007669"/>
    <property type="project" value="UniProtKB-SubCell"/>
</dbReference>
<dbReference type="GO" id="GO:0000978">
    <property type="term" value="F:RNA polymerase II cis-regulatory region sequence-specific DNA binding"/>
    <property type="evidence" value="ECO:0007669"/>
    <property type="project" value="TreeGrafter"/>
</dbReference>
<feature type="domain" description="C2H2-type" evidence="13">
    <location>
        <begin position="52"/>
        <end position="74"/>
    </location>
</feature>
<dbReference type="InterPro" id="IPR013087">
    <property type="entry name" value="Znf_C2H2_type"/>
</dbReference>
<feature type="domain" description="C2H2-type" evidence="13">
    <location>
        <begin position="138"/>
        <end position="166"/>
    </location>
</feature>
<feature type="domain" description="C2H2-type" evidence="13">
    <location>
        <begin position="24"/>
        <end position="51"/>
    </location>
</feature>
<dbReference type="EMBL" id="JAROKS010000021">
    <property type="protein sequence ID" value="KAK1790235.1"/>
    <property type="molecule type" value="Genomic_DNA"/>
</dbReference>
<evidence type="ECO:0000256" key="2">
    <source>
        <dbReference type="ARBA" id="ARBA00006991"/>
    </source>
</evidence>
<feature type="region of interest" description="Disordered" evidence="12">
    <location>
        <begin position="726"/>
        <end position="789"/>
    </location>
</feature>
<feature type="region of interest" description="Disordered" evidence="12">
    <location>
        <begin position="377"/>
        <end position="420"/>
    </location>
</feature>
<feature type="region of interest" description="Disordered" evidence="12">
    <location>
        <begin position="462"/>
        <end position="507"/>
    </location>
</feature>
<dbReference type="SMART" id="SM00355">
    <property type="entry name" value="ZnF_C2H2"/>
    <property type="match status" value="9"/>
</dbReference>
<dbReference type="PROSITE" id="PS00028">
    <property type="entry name" value="ZINC_FINGER_C2H2_1"/>
    <property type="match status" value="5"/>
</dbReference>
<dbReference type="FunFam" id="3.30.160.60:FF:000100">
    <property type="entry name" value="Zinc finger 45-like"/>
    <property type="match status" value="1"/>
</dbReference>
<evidence type="ECO:0000256" key="5">
    <source>
        <dbReference type="ARBA" id="ARBA00022771"/>
    </source>
</evidence>
<keyword evidence="5 11" id="KW-0863">Zinc-finger</keyword>
<name>A0AAD8Z2R5_9TELE</name>
<keyword evidence="3" id="KW-0479">Metal-binding</keyword>
<keyword evidence="10" id="KW-0539">Nucleus</keyword>
<dbReference type="AlphaFoldDB" id="A0AAD8Z2R5"/>
<evidence type="ECO:0000256" key="12">
    <source>
        <dbReference type="SAM" id="MobiDB-lite"/>
    </source>
</evidence>
<evidence type="ECO:0000313" key="14">
    <source>
        <dbReference type="EMBL" id="KAK1790235.1"/>
    </source>
</evidence>
<dbReference type="Proteomes" id="UP001239994">
    <property type="component" value="Unassembled WGS sequence"/>
</dbReference>
<dbReference type="PROSITE" id="PS50157">
    <property type="entry name" value="ZINC_FINGER_C2H2_2"/>
    <property type="match status" value="8"/>
</dbReference>
<dbReference type="FunFam" id="3.30.160.60:FF:000446">
    <property type="entry name" value="Zinc finger protein"/>
    <property type="match status" value="1"/>
</dbReference>
<comment type="similarity">
    <text evidence="2">Belongs to the krueppel C2H2-type zinc-finger protein family.</text>
</comment>
<evidence type="ECO:0000256" key="6">
    <source>
        <dbReference type="ARBA" id="ARBA00022833"/>
    </source>
</evidence>
<reference evidence="14" key="1">
    <citation type="submission" date="2023-03" db="EMBL/GenBank/DDBJ databases">
        <title>Electrophorus voltai genome.</title>
        <authorList>
            <person name="Bian C."/>
        </authorList>
    </citation>
    <scope>NUCLEOTIDE SEQUENCE</scope>
    <source>
        <strain evidence="14">CB-2022</strain>
        <tissue evidence="14">Muscle</tissue>
    </source>
</reference>
<keyword evidence="8" id="KW-0238">DNA-binding</keyword>
<dbReference type="Pfam" id="PF00096">
    <property type="entry name" value="zf-C2H2"/>
    <property type="match status" value="5"/>
</dbReference>